<keyword evidence="3" id="KW-1185">Reference proteome</keyword>
<dbReference type="RefSeq" id="WP_138787594.1">
    <property type="nucleotide sequence ID" value="NZ_JBHTGQ010000002.1"/>
</dbReference>
<dbReference type="EMBL" id="JBHTGQ010000002">
    <property type="protein sequence ID" value="MFC7748531.1"/>
    <property type="molecule type" value="Genomic_DNA"/>
</dbReference>
<keyword evidence="1" id="KW-0812">Transmembrane</keyword>
<comment type="caution">
    <text evidence="2">The sequence shown here is derived from an EMBL/GenBank/DDBJ whole genome shotgun (WGS) entry which is preliminary data.</text>
</comment>
<feature type="transmembrane region" description="Helical" evidence="1">
    <location>
        <begin position="12"/>
        <end position="31"/>
    </location>
</feature>
<dbReference type="Proteomes" id="UP001596528">
    <property type="component" value="Unassembled WGS sequence"/>
</dbReference>
<organism evidence="2 3">
    <name type="scientific">Paenibacillus thermoaerophilus</name>
    <dbReference type="NCBI Taxonomy" id="1215385"/>
    <lineage>
        <taxon>Bacteria</taxon>
        <taxon>Bacillati</taxon>
        <taxon>Bacillota</taxon>
        <taxon>Bacilli</taxon>
        <taxon>Bacillales</taxon>
        <taxon>Paenibacillaceae</taxon>
        <taxon>Paenibacillus</taxon>
    </lineage>
</organism>
<accession>A0ABW2UX98</accession>
<keyword evidence="1" id="KW-1133">Transmembrane helix</keyword>
<reference evidence="3" key="1">
    <citation type="journal article" date="2019" name="Int. J. Syst. Evol. Microbiol.">
        <title>The Global Catalogue of Microorganisms (GCM) 10K type strain sequencing project: providing services to taxonomists for standard genome sequencing and annotation.</title>
        <authorList>
            <consortium name="The Broad Institute Genomics Platform"/>
            <consortium name="The Broad Institute Genome Sequencing Center for Infectious Disease"/>
            <person name="Wu L."/>
            <person name="Ma J."/>
        </authorList>
    </citation>
    <scope>NUCLEOTIDE SEQUENCE [LARGE SCALE GENOMIC DNA]</scope>
    <source>
        <strain evidence="3">JCM 18657</strain>
    </source>
</reference>
<protein>
    <submittedName>
        <fullName evidence="2">Uncharacterized protein</fullName>
    </submittedName>
</protein>
<proteinExistence type="predicted"/>
<keyword evidence="1" id="KW-0472">Membrane</keyword>
<evidence type="ECO:0000313" key="2">
    <source>
        <dbReference type="EMBL" id="MFC7748531.1"/>
    </source>
</evidence>
<sequence>MAMADVAPAGGLLVGLIVLFAVVGAVCWLLFEGIRRDSWAYDRAYVWKHIDGWEKRLAETGSKPGEPA</sequence>
<evidence type="ECO:0000313" key="3">
    <source>
        <dbReference type="Proteomes" id="UP001596528"/>
    </source>
</evidence>
<name>A0ABW2UX98_9BACL</name>
<evidence type="ECO:0000256" key="1">
    <source>
        <dbReference type="SAM" id="Phobius"/>
    </source>
</evidence>
<gene>
    <name evidence="2" type="ORF">ACFQWB_01050</name>
</gene>